<dbReference type="AlphaFoldDB" id="A0A5C5Z0I1"/>
<dbReference type="PANTHER" id="PTHR43464:SF19">
    <property type="entry name" value="UBIQUINONE BIOSYNTHESIS O-METHYLTRANSFERASE, MITOCHONDRIAL"/>
    <property type="match status" value="1"/>
</dbReference>
<dbReference type="InterPro" id="IPR029063">
    <property type="entry name" value="SAM-dependent_MTases_sf"/>
</dbReference>
<dbReference type="GO" id="GO:0032259">
    <property type="term" value="P:methylation"/>
    <property type="evidence" value="ECO:0007669"/>
    <property type="project" value="UniProtKB-KW"/>
</dbReference>
<dbReference type="RefSeq" id="WP_146396203.1">
    <property type="nucleotide sequence ID" value="NZ_SJPJ01000001.1"/>
</dbReference>
<keyword evidence="1 5" id="KW-0489">Methyltransferase</keyword>
<evidence type="ECO:0000313" key="5">
    <source>
        <dbReference type="EMBL" id="TWT80888.1"/>
    </source>
</evidence>
<dbReference type="GO" id="GO:0008168">
    <property type="term" value="F:methyltransferase activity"/>
    <property type="evidence" value="ECO:0007669"/>
    <property type="project" value="UniProtKB-KW"/>
</dbReference>
<accession>A0A5C5Z0I1</accession>
<proteinExistence type="predicted"/>
<keyword evidence="2 5" id="KW-0808">Transferase</keyword>
<dbReference type="Gene3D" id="3.40.50.150">
    <property type="entry name" value="Vaccinia Virus protein VP39"/>
    <property type="match status" value="1"/>
</dbReference>
<dbReference type="Proteomes" id="UP000315010">
    <property type="component" value="Unassembled WGS sequence"/>
</dbReference>
<dbReference type="EC" id="2.1.1.-" evidence="5"/>
<dbReference type="InterPro" id="IPR041698">
    <property type="entry name" value="Methyltransf_25"/>
</dbReference>
<keyword evidence="3" id="KW-0949">S-adenosyl-L-methionine</keyword>
<gene>
    <name evidence="5" type="primary">cypM_2</name>
    <name evidence="5" type="ORF">CA13_23340</name>
</gene>
<feature type="domain" description="Methyltransferase" evidence="4">
    <location>
        <begin position="68"/>
        <end position="167"/>
    </location>
</feature>
<comment type="caution">
    <text evidence="5">The sequence shown here is derived from an EMBL/GenBank/DDBJ whole genome shotgun (WGS) entry which is preliminary data.</text>
</comment>
<sequence>MNQPPNSSPPPDWRRPVGVAPGTWDYVHERTIADHYDAFVADTPLCALDQQIVADEFSLPQPGKTVSILDLGCGSGRIAIPLAEQGFEVFGVDLSTRMLELMLKKARERNFEGQIHAVRANLVELDCFSACSIDHAVCLFSTLGMIQGRANRRRMLSHVARIVRPGGKLVLHVHNRWAAWLEPRGTRRLVGSWTRSWWDRNHEFGDSVYAYRGLEKMFMHRFSRSELVSDFTASGWKTTKLHCVAPDGSSLQSHRFVPAGGFVVIASRS</sequence>
<dbReference type="SUPFAM" id="SSF53335">
    <property type="entry name" value="S-adenosyl-L-methionine-dependent methyltransferases"/>
    <property type="match status" value="1"/>
</dbReference>
<evidence type="ECO:0000256" key="2">
    <source>
        <dbReference type="ARBA" id="ARBA00022679"/>
    </source>
</evidence>
<dbReference type="EMBL" id="SJPJ01000001">
    <property type="protein sequence ID" value="TWT80888.1"/>
    <property type="molecule type" value="Genomic_DNA"/>
</dbReference>
<evidence type="ECO:0000256" key="1">
    <source>
        <dbReference type="ARBA" id="ARBA00022603"/>
    </source>
</evidence>
<dbReference type="PANTHER" id="PTHR43464">
    <property type="entry name" value="METHYLTRANSFERASE"/>
    <property type="match status" value="1"/>
</dbReference>
<protein>
    <submittedName>
        <fullName evidence="5">Cypemycin methyltransferase</fullName>
        <ecNumber evidence="5">2.1.1.-</ecNumber>
    </submittedName>
</protein>
<organism evidence="5 6">
    <name type="scientific">Novipirellula herctigrandis</name>
    <dbReference type="NCBI Taxonomy" id="2527986"/>
    <lineage>
        <taxon>Bacteria</taxon>
        <taxon>Pseudomonadati</taxon>
        <taxon>Planctomycetota</taxon>
        <taxon>Planctomycetia</taxon>
        <taxon>Pirellulales</taxon>
        <taxon>Pirellulaceae</taxon>
        <taxon>Novipirellula</taxon>
    </lineage>
</organism>
<dbReference type="OrthoDB" id="9804312at2"/>
<evidence type="ECO:0000256" key="3">
    <source>
        <dbReference type="ARBA" id="ARBA00022691"/>
    </source>
</evidence>
<evidence type="ECO:0000313" key="6">
    <source>
        <dbReference type="Proteomes" id="UP000315010"/>
    </source>
</evidence>
<reference evidence="5 6" key="1">
    <citation type="submission" date="2019-02" db="EMBL/GenBank/DDBJ databases">
        <title>Deep-cultivation of Planctomycetes and their phenomic and genomic characterization uncovers novel biology.</title>
        <authorList>
            <person name="Wiegand S."/>
            <person name="Jogler M."/>
            <person name="Boedeker C."/>
            <person name="Pinto D."/>
            <person name="Vollmers J."/>
            <person name="Rivas-Marin E."/>
            <person name="Kohn T."/>
            <person name="Peeters S.H."/>
            <person name="Heuer A."/>
            <person name="Rast P."/>
            <person name="Oberbeckmann S."/>
            <person name="Bunk B."/>
            <person name="Jeske O."/>
            <person name="Meyerdierks A."/>
            <person name="Storesund J.E."/>
            <person name="Kallscheuer N."/>
            <person name="Luecker S."/>
            <person name="Lage O.M."/>
            <person name="Pohl T."/>
            <person name="Merkel B.J."/>
            <person name="Hornburger P."/>
            <person name="Mueller R.-W."/>
            <person name="Bruemmer F."/>
            <person name="Labrenz M."/>
            <person name="Spormann A.M."/>
            <person name="Op Den Camp H."/>
            <person name="Overmann J."/>
            <person name="Amann R."/>
            <person name="Jetten M.S.M."/>
            <person name="Mascher T."/>
            <person name="Medema M.H."/>
            <person name="Devos D.P."/>
            <person name="Kaster A.-K."/>
            <person name="Ovreas L."/>
            <person name="Rohde M."/>
            <person name="Galperin M.Y."/>
            <person name="Jogler C."/>
        </authorList>
    </citation>
    <scope>NUCLEOTIDE SEQUENCE [LARGE SCALE GENOMIC DNA]</scope>
    <source>
        <strain evidence="5 6">CA13</strain>
    </source>
</reference>
<name>A0A5C5Z0I1_9BACT</name>
<evidence type="ECO:0000259" key="4">
    <source>
        <dbReference type="Pfam" id="PF13649"/>
    </source>
</evidence>
<keyword evidence="6" id="KW-1185">Reference proteome</keyword>
<dbReference type="CDD" id="cd02440">
    <property type="entry name" value="AdoMet_MTases"/>
    <property type="match status" value="1"/>
</dbReference>
<dbReference type="Pfam" id="PF13649">
    <property type="entry name" value="Methyltransf_25"/>
    <property type="match status" value="1"/>
</dbReference>